<evidence type="ECO:0000313" key="4">
    <source>
        <dbReference type="Proteomes" id="UP000287601"/>
    </source>
</evidence>
<dbReference type="Gene3D" id="1.10.10.2520">
    <property type="entry name" value="Cell wall hydrolase SleB, domain 1"/>
    <property type="match status" value="1"/>
</dbReference>
<dbReference type="InterPro" id="IPR011105">
    <property type="entry name" value="Cell_wall_hydrolase_SleB"/>
</dbReference>
<gene>
    <name evidence="3" type="ORF">EQM06_09245</name>
</gene>
<evidence type="ECO:0000256" key="1">
    <source>
        <dbReference type="SAM" id="MobiDB-lite"/>
    </source>
</evidence>
<feature type="domain" description="Cell wall hydrolase SleB" evidence="2">
    <location>
        <begin position="54"/>
        <end position="155"/>
    </location>
</feature>
<keyword evidence="4" id="KW-1185">Reference proteome</keyword>
<reference evidence="3 4" key="1">
    <citation type="submission" date="2019-01" db="EMBL/GenBank/DDBJ databases">
        <title>Draft genomes of a novel of Aminipila strains.</title>
        <authorList>
            <person name="Ma S."/>
        </authorList>
    </citation>
    <scope>NUCLEOTIDE SEQUENCE [LARGE SCALE GENOMIC DNA]</scope>
    <source>
        <strain evidence="4">JN-39</strain>
    </source>
</reference>
<dbReference type="KEGG" id="amij:EQM06_09245"/>
<dbReference type="EMBL" id="CP035281">
    <property type="protein sequence ID" value="QAT44134.1"/>
    <property type="molecule type" value="Genomic_DNA"/>
</dbReference>
<evidence type="ECO:0000313" key="3">
    <source>
        <dbReference type="EMBL" id="QAT44134.1"/>
    </source>
</evidence>
<feature type="compositionally biased region" description="Polar residues" evidence="1">
    <location>
        <begin position="22"/>
        <end position="34"/>
    </location>
</feature>
<dbReference type="InterPro" id="IPR042047">
    <property type="entry name" value="SleB_dom1"/>
</dbReference>
<dbReference type="AlphaFoldDB" id="A0A410PZ21"/>
<feature type="region of interest" description="Disordered" evidence="1">
    <location>
        <begin position="16"/>
        <end position="37"/>
    </location>
</feature>
<evidence type="ECO:0000259" key="2">
    <source>
        <dbReference type="Pfam" id="PF07486"/>
    </source>
</evidence>
<accession>A0A410PZ21</accession>
<dbReference type="Proteomes" id="UP000287601">
    <property type="component" value="Chromosome"/>
</dbReference>
<protein>
    <recommendedName>
        <fullName evidence="2">Cell wall hydrolase SleB domain-containing protein</fullName>
    </recommendedName>
</protein>
<dbReference type="Gene3D" id="6.20.240.60">
    <property type="match status" value="1"/>
</dbReference>
<dbReference type="OrthoDB" id="9785345at2"/>
<dbReference type="GO" id="GO:0016787">
    <property type="term" value="F:hydrolase activity"/>
    <property type="evidence" value="ECO:0007669"/>
    <property type="project" value="InterPro"/>
</dbReference>
<organism evidence="3 4">
    <name type="scientific">Aminipila luticellarii</name>
    <dbReference type="NCBI Taxonomy" id="2507160"/>
    <lineage>
        <taxon>Bacteria</taxon>
        <taxon>Bacillati</taxon>
        <taxon>Bacillota</taxon>
        <taxon>Clostridia</taxon>
        <taxon>Peptostreptococcales</taxon>
        <taxon>Anaerovoracaceae</taxon>
        <taxon>Aminipila</taxon>
    </lineage>
</organism>
<dbReference type="Pfam" id="PF07486">
    <property type="entry name" value="Hydrolase_2"/>
    <property type="match status" value="1"/>
</dbReference>
<sequence>MPVISSGISAQTALSANLPADSAQTAPSTASESENPAGKEADLLARLITAEAQGEPYQAKVAVGAVVINRVQSGLWANSIREVIYQNINGSYQFTPVVNGWIDRPAEPESIQAAKEAIAGADPTKGAQFYYDDSATNAWILSKTVAVQIGHMIYAY</sequence>
<name>A0A410PZ21_9FIRM</name>
<proteinExistence type="predicted"/>